<sequence length="92" mass="9627">MQLNKRVVLITGGRRIGAVVATALAAAGADVALSYHRSQEAVEETANAIHKLGRRTFVSHADLTVEGDCSSLVAATVQNLGRLDVLVNMASV</sequence>
<dbReference type="EMBL" id="UINC01104577">
    <property type="protein sequence ID" value="SVC67838.1"/>
    <property type="molecule type" value="Genomic_DNA"/>
</dbReference>
<dbReference type="PANTHER" id="PTHR43639:SF1">
    <property type="entry name" value="SHORT-CHAIN DEHYDROGENASE_REDUCTASE FAMILY PROTEIN"/>
    <property type="match status" value="1"/>
</dbReference>
<feature type="non-terminal residue" evidence="3">
    <location>
        <position position="92"/>
    </location>
</feature>
<protein>
    <recommendedName>
        <fullName evidence="4">Short-chain dehydrogenase/reductase SDR</fullName>
    </recommendedName>
</protein>
<name>A0A382P522_9ZZZZ</name>
<gene>
    <name evidence="3" type="ORF">METZ01_LOCUS320692</name>
</gene>
<reference evidence="3" key="1">
    <citation type="submission" date="2018-05" db="EMBL/GenBank/DDBJ databases">
        <authorList>
            <person name="Lanie J.A."/>
            <person name="Ng W.-L."/>
            <person name="Kazmierczak K.M."/>
            <person name="Andrzejewski T.M."/>
            <person name="Davidsen T.M."/>
            <person name="Wayne K.J."/>
            <person name="Tettelin H."/>
            <person name="Glass J.I."/>
            <person name="Rusch D."/>
            <person name="Podicherti R."/>
            <person name="Tsui H.-C.T."/>
            <person name="Winkler M.E."/>
        </authorList>
    </citation>
    <scope>NUCLEOTIDE SEQUENCE</scope>
</reference>
<keyword evidence="2" id="KW-0560">Oxidoreductase</keyword>
<evidence type="ECO:0000256" key="1">
    <source>
        <dbReference type="ARBA" id="ARBA00006484"/>
    </source>
</evidence>
<comment type="similarity">
    <text evidence="1">Belongs to the short-chain dehydrogenases/reductases (SDR) family.</text>
</comment>
<dbReference type="InterPro" id="IPR002347">
    <property type="entry name" value="SDR_fam"/>
</dbReference>
<dbReference type="AlphaFoldDB" id="A0A382P522"/>
<dbReference type="Gene3D" id="3.40.50.720">
    <property type="entry name" value="NAD(P)-binding Rossmann-like Domain"/>
    <property type="match status" value="1"/>
</dbReference>
<evidence type="ECO:0008006" key="4">
    <source>
        <dbReference type="Google" id="ProtNLM"/>
    </source>
</evidence>
<proteinExistence type="inferred from homology"/>
<evidence type="ECO:0000313" key="3">
    <source>
        <dbReference type="EMBL" id="SVC67838.1"/>
    </source>
</evidence>
<accession>A0A382P522</accession>
<dbReference type="GO" id="GO:0016491">
    <property type="term" value="F:oxidoreductase activity"/>
    <property type="evidence" value="ECO:0007669"/>
    <property type="project" value="UniProtKB-KW"/>
</dbReference>
<organism evidence="3">
    <name type="scientific">marine metagenome</name>
    <dbReference type="NCBI Taxonomy" id="408172"/>
    <lineage>
        <taxon>unclassified sequences</taxon>
        <taxon>metagenomes</taxon>
        <taxon>ecological metagenomes</taxon>
    </lineage>
</organism>
<evidence type="ECO:0000256" key="2">
    <source>
        <dbReference type="ARBA" id="ARBA00023002"/>
    </source>
</evidence>
<dbReference type="SUPFAM" id="SSF51735">
    <property type="entry name" value="NAD(P)-binding Rossmann-fold domains"/>
    <property type="match status" value="1"/>
</dbReference>
<dbReference type="Pfam" id="PF00106">
    <property type="entry name" value="adh_short"/>
    <property type="match status" value="1"/>
</dbReference>
<dbReference type="InterPro" id="IPR036291">
    <property type="entry name" value="NAD(P)-bd_dom_sf"/>
</dbReference>
<dbReference type="PANTHER" id="PTHR43639">
    <property type="entry name" value="OXIDOREDUCTASE, SHORT-CHAIN DEHYDROGENASE/REDUCTASE FAMILY (AFU_ORTHOLOGUE AFUA_5G02870)"/>
    <property type="match status" value="1"/>
</dbReference>